<protein>
    <submittedName>
        <fullName evidence="1">Uncharacterized protein</fullName>
    </submittedName>
</protein>
<reference evidence="1" key="1">
    <citation type="submission" date="2022-11" db="EMBL/GenBank/DDBJ databases">
        <title>Centuries of genome instability and evolution in soft-shell clam transmissible cancer (bioRxiv).</title>
        <authorList>
            <person name="Hart S.F.M."/>
            <person name="Yonemitsu M.A."/>
            <person name="Giersch R.M."/>
            <person name="Beal B.F."/>
            <person name="Arriagada G."/>
            <person name="Davis B.W."/>
            <person name="Ostrander E.A."/>
            <person name="Goff S.P."/>
            <person name="Metzger M.J."/>
        </authorList>
    </citation>
    <scope>NUCLEOTIDE SEQUENCE</scope>
    <source>
        <strain evidence="1">MELC-2E11</strain>
        <tissue evidence="1">Siphon/mantle</tissue>
    </source>
</reference>
<accession>A0ABY7GBT2</accession>
<dbReference type="Proteomes" id="UP001164746">
    <property type="component" value="Chromosome 17"/>
</dbReference>
<evidence type="ECO:0000313" key="2">
    <source>
        <dbReference type="Proteomes" id="UP001164746"/>
    </source>
</evidence>
<keyword evidence="2" id="KW-1185">Reference proteome</keyword>
<sequence>MFVNDDELLIISIFSKKRLALLSRLSVGVYTSHRDDQCCVCGKDADLVTKQDMMGKLES</sequence>
<gene>
    <name evidence="1" type="ORF">MAR_033591</name>
</gene>
<proteinExistence type="predicted"/>
<name>A0ABY7GBT2_MYAAR</name>
<dbReference type="EMBL" id="CP111028">
    <property type="protein sequence ID" value="WAR31049.1"/>
    <property type="molecule type" value="Genomic_DNA"/>
</dbReference>
<evidence type="ECO:0000313" key="1">
    <source>
        <dbReference type="EMBL" id="WAR31049.1"/>
    </source>
</evidence>
<organism evidence="1 2">
    <name type="scientific">Mya arenaria</name>
    <name type="common">Soft-shell clam</name>
    <dbReference type="NCBI Taxonomy" id="6604"/>
    <lineage>
        <taxon>Eukaryota</taxon>
        <taxon>Metazoa</taxon>
        <taxon>Spiralia</taxon>
        <taxon>Lophotrochozoa</taxon>
        <taxon>Mollusca</taxon>
        <taxon>Bivalvia</taxon>
        <taxon>Autobranchia</taxon>
        <taxon>Heteroconchia</taxon>
        <taxon>Euheterodonta</taxon>
        <taxon>Imparidentia</taxon>
        <taxon>Neoheterodontei</taxon>
        <taxon>Myida</taxon>
        <taxon>Myoidea</taxon>
        <taxon>Myidae</taxon>
        <taxon>Mya</taxon>
    </lineage>
</organism>